<accession>A0ACB7T1L8</accession>
<dbReference type="EMBL" id="CM023491">
    <property type="protein sequence ID" value="KAH6941101.1"/>
    <property type="molecule type" value="Genomic_DNA"/>
</dbReference>
<dbReference type="Proteomes" id="UP000821845">
    <property type="component" value="Chromosome 11"/>
</dbReference>
<sequence length="119" mass="13094">MNSPGSNVRQRRPRGRALESCRGGPDGLADLDLPPKSSIFSMVLYAALMSVLVGACLVVGYHLLEANAEEPYRSLNGEPDKKLVIIWRDSSALSKGTMWPEPCISRKYFMVSAKRGIIK</sequence>
<reference evidence="1" key="1">
    <citation type="submission" date="2020-05" db="EMBL/GenBank/DDBJ databases">
        <title>Large-scale comparative analyses of tick genomes elucidate their genetic diversity and vector capacities.</title>
        <authorList>
            <person name="Jia N."/>
            <person name="Wang J."/>
            <person name="Shi W."/>
            <person name="Du L."/>
            <person name="Sun Y."/>
            <person name="Zhan W."/>
            <person name="Jiang J."/>
            <person name="Wang Q."/>
            <person name="Zhang B."/>
            <person name="Ji P."/>
            <person name="Sakyi L.B."/>
            <person name="Cui X."/>
            <person name="Yuan T."/>
            <person name="Jiang B."/>
            <person name="Yang W."/>
            <person name="Lam T.T.-Y."/>
            <person name="Chang Q."/>
            <person name="Ding S."/>
            <person name="Wang X."/>
            <person name="Zhu J."/>
            <person name="Ruan X."/>
            <person name="Zhao L."/>
            <person name="Wei J."/>
            <person name="Que T."/>
            <person name="Du C."/>
            <person name="Cheng J."/>
            <person name="Dai P."/>
            <person name="Han X."/>
            <person name="Huang E."/>
            <person name="Gao Y."/>
            <person name="Liu J."/>
            <person name="Shao H."/>
            <person name="Ye R."/>
            <person name="Li L."/>
            <person name="Wei W."/>
            <person name="Wang X."/>
            <person name="Wang C."/>
            <person name="Yang T."/>
            <person name="Huo Q."/>
            <person name="Li W."/>
            <person name="Guo W."/>
            <person name="Chen H."/>
            <person name="Zhou L."/>
            <person name="Ni X."/>
            <person name="Tian J."/>
            <person name="Zhou Y."/>
            <person name="Sheng Y."/>
            <person name="Liu T."/>
            <person name="Pan Y."/>
            <person name="Xia L."/>
            <person name="Li J."/>
            <person name="Zhao F."/>
            <person name="Cao W."/>
        </authorList>
    </citation>
    <scope>NUCLEOTIDE SEQUENCE</scope>
    <source>
        <strain evidence="1">Hyas-2018</strain>
    </source>
</reference>
<comment type="caution">
    <text evidence="1">The sequence shown here is derived from an EMBL/GenBank/DDBJ whole genome shotgun (WGS) entry which is preliminary data.</text>
</comment>
<proteinExistence type="predicted"/>
<evidence type="ECO:0000313" key="2">
    <source>
        <dbReference type="Proteomes" id="UP000821845"/>
    </source>
</evidence>
<keyword evidence="2" id="KW-1185">Reference proteome</keyword>
<gene>
    <name evidence="1" type="ORF">HPB50_013355</name>
</gene>
<protein>
    <submittedName>
        <fullName evidence="1">Uncharacterized protein</fullName>
    </submittedName>
</protein>
<organism evidence="1 2">
    <name type="scientific">Hyalomma asiaticum</name>
    <name type="common">Tick</name>
    <dbReference type="NCBI Taxonomy" id="266040"/>
    <lineage>
        <taxon>Eukaryota</taxon>
        <taxon>Metazoa</taxon>
        <taxon>Ecdysozoa</taxon>
        <taxon>Arthropoda</taxon>
        <taxon>Chelicerata</taxon>
        <taxon>Arachnida</taxon>
        <taxon>Acari</taxon>
        <taxon>Parasitiformes</taxon>
        <taxon>Ixodida</taxon>
        <taxon>Ixodoidea</taxon>
        <taxon>Ixodidae</taxon>
        <taxon>Hyalomminae</taxon>
        <taxon>Hyalomma</taxon>
    </lineage>
</organism>
<name>A0ACB7T1L8_HYAAI</name>
<evidence type="ECO:0000313" key="1">
    <source>
        <dbReference type="EMBL" id="KAH6941101.1"/>
    </source>
</evidence>